<organism evidence="2 3">
    <name type="scientific">Cellulosilyticum lentocellum (strain ATCC 49066 / DSM 5427 / NCIMB 11756 / RHM5)</name>
    <name type="common">Clostridium lentocellum</name>
    <dbReference type="NCBI Taxonomy" id="642492"/>
    <lineage>
        <taxon>Bacteria</taxon>
        <taxon>Bacillati</taxon>
        <taxon>Bacillota</taxon>
        <taxon>Clostridia</taxon>
        <taxon>Lachnospirales</taxon>
        <taxon>Cellulosilyticaceae</taxon>
        <taxon>Cellulosilyticum</taxon>
    </lineage>
</organism>
<feature type="transmembrane region" description="Helical" evidence="1">
    <location>
        <begin position="233"/>
        <end position="252"/>
    </location>
</feature>
<dbReference type="eggNOG" id="ENOG502ZBTS">
    <property type="taxonomic scope" value="Bacteria"/>
</dbReference>
<dbReference type="KEGG" id="cle:Clole_0063"/>
<accession>F2JGC8</accession>
<feature type="transmembrane region" description="Helical" evidence="1">
    <location>
        <begin position="208"/>
        <end position="227"/>
    </location>
</feature>
<keyword evidence="3" id="KW-1185">Reference proteome</keyword>
<dbReference type="STRING" id="642492.Clole_0063"/>
<keyword evidence="1" id="KW-0812">Transmembrane</keyword>
<feature type="transmembrane region" description="Helical" evidence="1">
    <location>
        <begin position="326"/>
        <end position="345"/>
    </location>
</feature>
<feature type="transmembrane region" description="Helical" evidence="1">
    <location>
        <begin position="500"/>
        <end position="523"/>
    </location>
</feature>
<proteinExistence type="predicted"/>
<dbReference type="RefSeq" id="WP_013655124.1">
    <property type="nucleotide sequence ID" value="NC_015275.1"/>
</dbReference>
<feature type="transmembrane region" description="Helical" evidence="1">
    <location>
        <begin position="462"/>
        <end position="488"/>
    </location>
</feature>
<feature type="transmembrane region" description="Helical" evidence="1">
    <location>
        <begin position="138"/>
        <end position="167"/>
    </location>
</feature>
<dbReference type="Pfam" id="PF16962">
    <property type="entry name" value="ABC_export"/>
    <property type="match status" value="1"/>
</dbReference>
<feature type="transmembrane region" description="Helical" evidence="1">
    <location>
        <begin position="351"/>
        <end position="371"/>
    </location>
</feature>
<evidence type="ECO:0000256" key="1">
    <source>
        <dbReference type="SAM" id="Phobius"/>
    </source>
</evidence>
<dbReference type="Proteomes" id="UP000008467">
    <property type="component" value="Chromosome"/>
</dbReference>
<feature type="transmembrane region" description="Helical" evidence="1">
    <location>
        <begin position="60"/>
        <end position="77"/>
    </location>
</feature>
<name>F2JGC8_CELLD</name>
<reference evidence="2 3" key="1">
    <citation type="journal article" date="2011" name="J. Bacteriol.">
        <title>Complete genome sequence of the cellulose-degrading bacterium Cellulosilyticum lentocellum.</title>
        <authorList>
            <consortium name="US DOE Joint Genome Institute"/>
            <person name="Miller D.A."/>
            <person name="Suen G."/>
            <person name="Bruce D."/>
            <person name="Copeland A."/>
            <person name="Cheng J.F."/>
            <person name="Detter C."/>
            <person name="Goodwin L.A."/>
            <person name="Han C.S."/>
            <person name="Hauser L.J."/>
            <person name="Land M.L."/>
            <person name="Lapidus A."/>
            <person name="Lucas S."/>
            <person name="Meincke L."/>
            <person name="Pitluck S."/>
            <person name="Tapia R."/>
            <person name="Teshima H."/>
            <person name="Woyke T."/>
            <person name="Fox B.G."/>
            <person name="Angert E.R."/>
            <person name="Currie C.R."/>
        </authorList>
    </citation>
    <scope>NUCLEOTIDE SEQUENCE [LARGE SCALE GENOMIC DNA]</scope>
    <source>
        <strain evidence="3">ATCC 49066 / DSM 5427 / NCIMB 11756 / RHM5</strain>
    </source>
</reference>
<keyword evidence="1" id="KW-1133">Transmembrane helix</keyword>
<feature type="transmembrane region" description="Helical" evidence="1">
    <location>
        <begin position="105"/>
        <end position="126"/>
    </location>
</feature>
<dbReference type="AlphaFoldDB" id="F2JGC8"/>
<protein>
    <recommendedName>
        <fullName evidence="4">ABC exporter</fullName>
    </recommendedName>
</protein>
<dbReference type="InterPro" id="IPR031584">
    <property type="entry name" value="Put_ABC_export"/>
</dbReference>
<evidence type="ECO:0000313" key="3">
    <source>
        <dbReference type="Proteomes" id="UP000008467"/>
    </source>
</evidence>
<evidence type="ECO:0008006" key="4">
    <source>
        <dbReference type="Google" id="ProtNLM"/>
    </source>
</evidence>
<dbReference type="HOGENOM" id="CLU_525514_0_0_9"/>
<gene>
    <name evidence="2" type="ordered locus">Clole_0063</name>
</gene>
<dbReference type="EMBL" id="CP002582">
    <property type="protein sequence ID" value="ADZ81823.1"/>
    <property type="molecule type" value="Genomic_DNA"/>
</dbReference>
<sequence>MNIFSYLFTKQLKNYILDLMRHPVKLVGTVLIVAFIGFSLFISFIKPVELDVKVRNIKELEMIITLFFLLIFYVAIYDGIDKGTTFFRLCDINLLFTAPVSEKQVLLYGLIKQTATNLFIGVILAFQMPRLLTNYGISLGQCLFILLGYLIFLGVLQIVSMLLYIYINGDVRRKSKVKWILVGSLVALTISVVYQIQVGEELWWALQNISFLLSLIPLGGWSGAIVGKILSGNWQGILIYLVLYVIVLVWMLKEIFAGKLDYYEEVITATEQREALQKSLRTGKFLGDTSTRKHRHLKKLGIGHGKGATTIFYKHLLEGKRSRKTFINTGTIIQCLTAIGAAYVLKRTFQLGESILFVSILIFMLYLQVLLMRVERWSMELQCHYIYLLPISGFQKFIFSALEGCIRCLVENVIIVGLVGIILKMPISLIGLGILLRVSFELFLIALNLLSQRLIGSIANKGIFFVLYYLIAVAMQVPGILLGGYVGIRTGGGLSNINSLLEIVLGVVIVWNMLVALIISFLANGAFNTMELNE</sequence>
<feature type="transmembrane region" description="Helical" evidence="1">
    <location>
        <begin position="179"/>
        <end position="196"/>
    </location>
</feature>
<feature type="transmembrane region" description="Helical" evidence="1">
    <location>
        <begin position="26"/>
        <end position="48"/>
    </location>
</feature>
<evidence type="ECO:0000313" key="2">
    <source>
        <dbReference type="EMBL" id="ADZ81823.1"/>
    </source>
</evidence>
<keyword evidence="1" id="KW-0472">Membrane</keyword>